<evidence type="ECO:0000313" key="2">
    <source>
        <dbReference type="EMBL" id="MCP2313578.1"/>
    </source>
</evidence>
<keyword evidence="2" id="KW-0378">Hydrolase</keyword>
<accession>A0ABT1J845</accession>
<keyword evidence="3" id="KW-1185">Reference proteome</keyword>
<dbReference type="GO" id="GO:0016787">
    <property type="term" value="F:hydrolase activity"/>
    <property type="evidence" value="ECO:0007669"/>
    <property type="project" value="UniProtKB-KW"/>
</dbReference>
<dbReference type="InterPro" id="IPR051916">
    <property type="entry name" value="GPI-anchor_lipid_remodeler"/>
</dbReference>
<dbReference type="PANTHER" id="PTHR14859:SF1">
    <property type="entry name" value="PGAP2-INTERACTING PROTEIN"/>
    <property type="match status" value="1"/>
</dbReference>
<dbReference type="Proteomes" id="UP001206483">
    <property type="component" value="Unassembled WGS sequence"/>
</dbReference>
<proteinExistence type="predicted"/>
<organism evidence="2 3">
    <name type="scientific">Kitasatospora paracochleata</name>
    <dbReference type="NCBI Taxonomy" id="58354"/>
    <lineage>
        <taxon>Bacteria</taxon>
        <taxon>Bacillati</taxon>
        <taxon>Actinomycetota</taxon>
        <taxon>Actinomycetes</taxon>
        <taxon>Kitasatosporales</taxon>
        <taxon>Streptomycetaceae</taxon>
        <taxon>Kitasatospora</taxon>
    </lineage>
</organism>
<evidence type="ECO:0000313" key="3">
    <source>
        <dbReference type="Proteomes" id="UP001206483"/>
    </source>
</evidence>
<keyword evidence="2" id="KW-0255">Endonuclease</keyword>
<dbReference type="EMBL" id="JAMZDX010000007">
    <property type="protein sequence ID" value="MCP2313578.1"/>
    <property type="molecule type" value="Genomic_DNA"/>
</dbReference>
<dbReference type="RefSeq" id="WP_253803589.1">
    <property type="nucleotide sequence ID" value="NZ_BAAAUB010000017.1"/>
</dbReference>
<dbReference type="Gene3D" id="3.60.10.10">
    <property type="entry name" value="Endonuclease/exonuclease/phosphatase"/>
    <property type="match status" value="1"/>
</dbReference>
<dbReference type="Pfam" id="PF03372">
    <property type="entry name" value="Exo_endo_phos"/>
    <property type="match status" value="1"/>
</dbReference>
<dbReference type="InterPro" id="IPR005135">
    <property type="entry name" value="Endo/exonuclease/phosphatase"/>
</dbReference>
<evidence type="ECO:0000259" key="1">
    <source>
        <dbReference type="Pfam" id="PF03372"/>
    </source>
</evidence>
<dbReference type="GO" id="GO:0004519">
    <property type="term" value="F:endonuclease activity"/>
    <property type="evidence" value="ECO:0007669"/>
    <property type="project" value="UniProtKB-KW"/>
</dbReference>
<name>A0ABT1J845_9ACTN</name>
<keyword evidence="2" id="KW-0540">Nuclease</keyword>
<dbReference type="PANTHER" id="PTHR14859">
    <property type="entry name" value="CALCOFLUOR WHITE HYPERSENSITIVE PROTEIN PRECURSOR"/>
    <property type="match status" value="1"/>
</dbReference>
<comment type="caution">
    <text evidence="2">The sequence shown here is derived from an EMBL/GenBank/DDBJ whole genome shotgun (WGS) entry which is preliminary data.</text>
</comment>
<feature type="domain" description="Endonuclease/exonuclease/phosphatase" evidence="1">
    <location>
        <begin position="14"/>
        <end position="249"/>
    </location>
</feature>
<dbReference type="SUPFAM" id="SSF56219">
    <property type="entry name" value="DNase I-like"/>
    <property type="match status" value="1"/>
</dbReference>
<reference evidence="2 3" key="1">
    <citation type="submission" date="2022-06" db="EMBL/GenBank/DDBJ databases">
        <title>Sequencing the genomes of 1000 actinobacteria strains.</title>
        <authorList>
            <person name="Klenk H.-P."/>
        </authorList>
    </citation>
    <scope>NUCLEOTIDE SEQUENCE [LARGE SCALE GENOMIC DNA]</scope>
    <source>
        <strain evidence="2 3">DSM 41656</strain>
    </source>
</reference>
<protein>
    <submittedName>
        <fullName evidence="2">Endonuclease/exonuclease/phosphatase family metal-dependent hydrolase</fullName>
    </submittedName>
</protein>
<gene>
    <name evidence="2" type="ORF">FHR36_006777</name>
</gene>
<dbReference type="InterPro" id="IPR036691">
    <property type="entry name" value="Endo/exonu/phosph_ase_sf"/>
</dbReference>
<sequence>MAVVNPPRTALSVASWNLHEGLDAEADPHPGAADSNSMHSVAHLVREHGIDVIGLQEVGFDADGTSELLDFLQAATPLRHIARHPLHESSFFPGRLSGVAIASRFPLYALKRHSLPNPRLSVQLGDAEIRSHDKGFMSAQFDIGEIRIGVTVVHALPFHLFRREAADAEFKPIWEYLSTRIGEEDAKHAIICGDFNTPDRGLLLRDGFLKLSSAMGKQPTYKDVALDDILYGFGLRVGSATTVDNFSDHKLCIAEVLVPSDS</sequence>